<keyword evidence="9" id="KW-1185">Reference proteome</keyword>
<organism evidence="8 9">
    <name type="scientific">Clostridium neuense</name>
    <dbReference type="NCBI Taxonomy" id="1728934"/>
    <lineage>
        <taxon>Bacteria</taxon>
        <taxon>Bacillati</taxon>
        <taxon>Bacillota</taxon>
        <taxon>Clostridia</taxon>
        <taxon>Eubacteriales</taxon>
        <taxon>Clostridiaceae</taxon>
        <taxon>Clostridium</taxon>
    </lineage>
</organism>
<keyword evidence="2" id="KW-1003">Cell membrane</keyword>
<dbReference type="RefSeq" id="WP_406788632.1">
    <property type="nucleotide sequence ID" value="NZ_JBJIAA010000014.1"/>
</dbReference>
<dbReference type="Pfam" id="PF23750">
    <property type="entry name" value="RsgI_M"/>
    <property type="match status" value="1"/>
</dbReference>
<name>A0ABW8TIF9_9CLOT</name>
<comment type="subcellular location">
    <subcellularLocation>
        <location evidence="1">Cell membrane</location>
        <topology evidence="1">Single-pass membrane protein</topology>
    </subcellularLocation>
</comment>
<protein>
    <submittedName>
        <fullName evidence="8">Anti-sigma factor domain-containing protein</fullName>
    </submittedName>
</protein>
<evidence type="ECO:0000256" key="5">
    <source>
        <dbReference type="ARBA" id="ARBA00023136"/>
    </source>
</evidence>
<evidence type="ECO:0000259" key="7">
    <source>
        <dbReference type="PROSITE" id="PS51849"/>
    </source>
</evidence>
<keyword evidence="3 6" id="KW-0812">Transmembrane</keyword>
<dbReference type="EMBL" id="JBJIAA010000014">
    <property type="protein sequence ID" value="MFL0251981.1"/>
    <property type="molecule type" value="Genomic_DNA"/>
</dbReference>
<dbReference type="Proteomes" id="UP001623592">
    <property type="component" value="Unassembled WGS sequence"/>
</dbReference>
<keyword evidence="5 6" id="KW-0472">Membrane</keyword>
<evidence type="ECO:0000256" key="4">
    <source>
        <dbReference type="ARBA" id="ARBA00022989"/>
    </source>
</evidence>
<dbReference type="Pfam" id="PF12791">
    <property type="entry name" value="RsgI_N"/>
    <property type="match status" value="1"/>
</dbReference>
<evidence type="ECO:0000313" key="8">
    <source>
        <dbReference type="EMBL" id="MFL0251981.1"/>
    </source>
</evidence>
<evidence type="ECO:0000256" key="1">
    <source>
        <dbReference type="ARBA" id="ARBA00004162"/>
    </source>
</evidence>
<gene>
    <name evidence="8" type="ORF">ACJDT4_16295</name>
</gene>
<sequence>MKVTGIVLEIKNKTAFIYTNEGEFREVKIDSEMPSIGQEYTGKSKGIHLIKGQMHPFRNAIFMFILTILISLVCFTYVYFSTTSTIIVDIGSSFELSCNRWSTVTEGSSIDNKLSILLKKISFKNRNADEALVNIINQCKTSHYVKKDKSILLYIHGDNVNLPKLKKFADNNSLKLIINSNGGNLK</sequence>
<feature type="domain" description="RsgI N-terminal anti-sigma" evidence="7">
    <location>
        <begin position="3"/>
        <end position="51"/>
    </location>
</feature>
<accession>A0ABW8TIF9</accession>
<feature type="transmembrane region" description="Helical" evidence="6">
    <location>
        <begin position="60"/>
        <end position="80"/>
    </location>
</feature>
<dbReference type="PROSITE" id="PS51849">
    <property type="entry name" value="RSGI_N"/>
    <property type="match status" value="1"/>
</dbReference>
<evidence type="ECO:0000256" key="3">
    <source>
        <dbReference type="ARBA" id="ARBA00022692"/>
    </source>
</evidence>
<evidence type="ECO:0000313" key="9">
    <source>
        <dbReference type="Proteomes" id="UP001623592"/>
    </source>
</evidence>
<evidence type="ECO:0000256" key="6">
    <source>
        <dbReference type="SAM" id="Phobius"/>
    </source>
</evidence>
<proteinExistence type="predicted"/>
<reference evidence="8 9" key="1">
    <citation type="submission" date="2024-11" db="EMBL/GenBank/DDBJ databases">
        <authorList>
            <person name="Heng Y.C."/>
            <person name="Lim A.C.H."/>
            <person name="Lee J.K.Y."/>
            <person name="Kittelmann S."/>
        </authorList>
    </citation>
    <scope>NUCLEOTIDE SEQUENCE [LARGE SCALE GENOMIC DNA]</scope>
    <source>
        <strain evidence="8 9">WILCCON 0114</strain>
    </source>
</reference>
<dbReference type="InterPro" id="IPR055431">
    <property type="entry name" value="RsgI_M"/>
</dbReference>
<keyword evidence="4 6" id="KW-1133">Transmembrane helix</keyword>
<evidence type="ECO:0000256" key="2">
    <source>
        <dbReference type="ARBA" id="ARBA00022475"/>
    </source>
</evidence>
<dbReference type="InterPro" id="IPR024449">
    <property type="entry name" value="Anti-sigma_RsgI_N"/>
</dbReference>
<comment type="caution">
    <text evidence="8">The sequence shown here is derived from an EMBL/GenBank/DDBJ whole genome shotgun (WGS) entry which is preliminary data.</text>
</comment>